<sequence length="56" mass="5509">MSETHNLELVLEQELPELEPLPSAQAPGSTLGSASSISCASCPAGSLSSAGTAGSH</sequence>
<gene>
    <name evidence="2" type="ORF">QCN29_25965</name>
</gene>
<feature type="compositionally biased region" description="Low complexity" evidence="1">
    <location>
        <begin position="7"/>
        <end position="56"/>
    </location>
</feature>
<accession>A0ABT6HTY0</accession>
<evidence type="ECO:0000256" key="1">
    <source>
        <dbReference type="SAM" id="MobiDB-lite"/>
    </source>
</evidence>
<proteinExistence type="predicted"/>
<dbReference type="NCBIfam" id="NF033482">
    <property type="entry name" value="RiPP_thiocil"/>
    <property type="match status" value="1"/>
</dbReference>
<protein>
    <submittedName>
        <fullName evidence="2">Thiocillin family RiPP</fullName>
    </submittedName>
</protein>
<reference evidence="2 3" key="1">
    <citation type="submission" date="2023-04" db="EMBL/GenBank/DDBJ databases">
        <title>Streptomyces chengmaiensis sp. nov. isolated from the stem of mangrove plant in Hainan.</title>
        <authorList>
            <person name="Huang X."/>
            <person name="Zhou S."/>
            <person name="Chu X."/>
            <person name="Xie Y."/>
            <person name="Lin Y."/>
        </authorList>
    </citation>
    <scope>NUCLEOTIDE SEQUENCE [LARGE SCALE GENOMIC DNA]</scope>
    <source>
        <strain evidence="2 3">HNM0663</strain>
    </source>
</reference>
<name>A0ABT6HTY0_9ACTN</name>
<comment type="caution">
    <text evidence="2">The sequence shown here is derived from an EMBL/GenBank/DDBJ whole genome shotgun (WGS) entry which is preliminary data.</text>
</comment>
<organism evidence="2 3">
    <name type="scientific">Streptomyces chengmaiensis</name>
    <dbReference type="NCBI Taxonomy" id="3040919"/>
    <lineage>
        <taxon>Bacteria</taxon>
        <taxon>Bacillati</taxon>
        <taxon>Actinomycetota</taxon>
        <taxon>Actinomycetes</taxon>
        <taxon>Kitasatosporales</taxon>
        <taxon>Streptomycetaceae</taxon>
        <taxon>Streptomyces</taxon>
    </lineage>
</organism>
<evidence type="ECO:0000313" key="3">
    <source>
        <dbReference type="Proteomes" id="UP001223144"/>
    </source>
</evidence>
<feature type="region of interest" description="Disordered" evidence="1">
    <location>
        <begin position="1"/>
        <end position="56"/>
    </location>
</feature>
<evidence type="ECO:0000313" key="2">
    <source>
        <dbReference type="EMBL" id="MDH2392166.1"/>
    </source>
</evidence>
<dbReference type="Proteomes" id="UP001223144">
    <property type="component" value="Unassembled WGS sequence"/>
</dbReference>
<keyword evidence="3" id="KW-1185">Reference proteome</keyword>
<dbReference type="EMBL" id="JARWBG010000037">
    <property type="protein sequence ID" value="MDH2392166.1"/>
    <property type="molecule type" value="Genomic_DNA"/>
</dbReference>
<dbReference type="InterPro" id="IPR049803">
    <property type="entry name" value="RiPP_thiocil-like"/>
</dbReference>
<dbReference type="RefSeq" id="WP_279931178.1">
    <property type="nucleotide sequence ID" value="NZ_JARWBG010000037.1"/>
</dbReference>